<reference evidence="2 3" key="2">
    <citation type="journal article" date="2017" name="Genome Biol.">
        <title>New reference genome sequences of hot pepper reveal the massive evolution of plant disease-resistance genes by retroduplication.</title>
        <authorList>
            <person name="Kim S."/>
            <person name="Park J."/>
            <person name="Yeom S.I."/>
            <person name="Kim Y.M."/>
            <person name="Seo E."/>
            <person name="Kim K.T."/>
            <person name="Kim M.S."/>
            <person name="Lee J.M."/>
            <person name="Cheong K."/>
            <person name="Shin H.S."/>
            <person name="Kim S.B."/>
            <person name="Han K."/>
            <person name="Lee J."/>
            <person name="Park M."/>
            <person name="Lee H.A."/>
            <person name="Lee H.Y."/>
            <person name="Lee Y."/>
            <person name="Oh S."/>
            <person name="Lee J.H."/>
            <person name="Choi E."/>
            <person name="Choi E."/>
            <person name="Lee S.E."/>
            <person name="Jeon J."/>
            <person name="Kim H."/>
            <person name="Choi G."/>
            <person name="Song H."/>
            <person name="Lee J."/>
            <person name="Lee S.C."/>
            <person name="Kwon J.K."/>
            <person name="Lee H.Y."/>
            <person name="Koo N."/>
            <person name="Hong Y."/>
            <person name="Kim R.W."/>
            <person name="Kang W.H."/>
            <person name="Huh J.H."/>
            <person name="Kang B.C."/>
            <person name="Yang T.J."/>
            <person name="Lee Y.H."/>
            <person name="Bennetzen J.L."/>
            <person name="Choi D."/>
        </authorList>
    </citation>
    <scope>NUCLEOTIDE SEQUENCE [LARGE SCALE GENOMIC DNA]</scope>
    <source>
        <strain evidence="3">cv. CM334</strain>
    </source>
</reference>
<evidence type="ECO:0000259" key="1">
    <source>
        <dbReference type="Pfam" id="PF11250"/>
    </source>
</evidence>
<evidence type="ECO:0000313" key="3">
    <source>
        <dbReference type="Proteomes" id="UP000222542"/>
    </source>
</evidence>
<proteinExistence type="predicted"/>
<organism evidence="2 3">
    <name type="scientific">Capsicum annuum</name>
    <name type="common">Capsicum pepper</name>
    <dbReference type="NCBI Taxonomy" id="4072"/>
    <lineage>
        <taxon>Eukaryota</taxon>
        <taxon>Viridiplantae</taxon>
        <taxon>Streptophyta</taxon>
        <taxon>Embryophyta</taxon>
        <taxon>Tracheophyta</taxon>
        <taxon>Spermatophyta</taxon>
        <taxon>Magnoliopsida</taxon>
        <taxon>eudicotyledons</taxon>
        <taxon>Gunneridae</taxon>
        <taxon>Pentapetalae</taxon>
        <taxon>asterids</taxon>
        <taxon>lamiids</taxon>
        <taxon>Solanales</taxon>
        <taxon>Solanaceae</taxon>
        <taxon>Solanoideae</taxon>
        <taxon>Capsiceae</taxon>
        <taxon>Capsicum</taxon>
    </lineage>
</organism>
<comment type="caution">
    <text evidence="2">The sequence shown here is derived from an EMBL/GenBank/DDBJ whole genome shotgun (WGS) entry which is preliminary data.</text>
</comment>
<dbReference type="Pfam" id="PF11250">
    <property type="entry name" value="FAF"/>
    <property type="match status" value="1"/>
</dbReference>
<feature type="domain" description="FAF" evidence="1">
    <location>
        <begin position="39"/>
        <end position="94"/>
    </location>
</feature>
<protein>
    <recommendedName>
        <fullName evidence="1">FAF domain-containing protein</fullName>
    </recommendedName>
</protein>
<reference evidence="2 3" key="1">
    <citation type="journal article" date="2014" name="Nat. Genet.">
        <title>Genome sequence of the hot pepper provides insights into the evolution of pungency in Capsicum species.</title>
        <authorList>
            <person name="Kim S."/>
            <person name="Park M."/>
            <person name="Yeom S.I."/>
            <person name="Kim Y.M."/>
            <person name="Lee J.M."/>
            <person name="Lee H.A."/>
            <person name="Seo E."/>
            <person name="Choi J."/>
            <person name="Cheong K."/>
            <person name="Kim K.T."/>
            <person name="Jung K."/>
            <person name="Lee G.W."/>
            <person name="Oh S.K."/>
            <person name="Bae C."/>
            <person name="Kim S.B."/>
            <person name="Lee H.Y."/>
            <person name="Kim S.Y."/>
            <person name="Kim M.S."/>
            <person name="Kang B.C."/>
            <person name="Jo Y.D."/>
            <person name="Yang H.B."/>
            <person name="Jeong H.J."/>
            <person name="Kang W.H."/>
            <person name="Kwon J.K."/>
            <person name="Shin C."/>
            <person name="Lim J.Y."/>
            <person name="Park J.H."/>
            <person name="Huh J.H."/>
            <person name="Kim J.S."/>
            <person name="Kim B.D."/>
            <person name="Cohen O."/>
            <person name="Paran I."/>
            <person name="Suh M.C."/>
            <person name="Lee S.B."/>
            <person name="Kim Y.K."/>
            <person name="Shin Y."/>
            <person name="Noh S.J."/>
            <person name="Park J."/>
            <person name="Seo Y.S."/>
            <person name="Kwon S.Y."/>
            <person name="Kim H.A."/>
            <person name="Park J.M."/>
            <person name="Kim H.J."/>
            <person name="Choi S.B."/>
            <person name="Bosland P.W."/>
            <person name="Reeves G."/>
            <person name="Jo S.H."/>
            <person name="Lee B.W."/>
            <person name="Cho H.T."/>
            <person name="Choi H.S."/>
            <person name="Lee M.S."/>
            <person name="Yu Y."/>
            <person name="Do Choi Y."/>
            <person name="Park B.S."/>
            <person name="van Deynze A."/>
            <person name="Ashrafi H."/>
            <person name="Hill T."/>
            <person name="Kim W.T."/>
            <person name="Pai H.S."/>
            <person name="Ahn H.K."/>
            <person name="Yeam I."/>
            <person name="Giovannoni J.J."/>
            <person name="Rose J.K."/>
            <person name="Sorensen I."/>
            <person name="Lee S.J."/>
            <person name="Kim R.W."/>
            <person name="Choi I.Y."/>
            <person name="Choi B.S."/>
            <person name="Lim J.S."/>
            <person name="Lee Y.H."/>
            <person name="Choi D."/>
        </authorList>
    </citation>
    <scope>NUCLEOTIDE SEQUENCE [LARGE SCALE GENOMIC DNA]</scope>
    <source>
        <strain evidence="3">cv. CM334</strain>
    </source>
</reference>
<sequence>MLSTNELEEYEEQYRNRKSNINIIDVPKRITQSTNVKKEYPPPIPSWRGKLIGDVPRSLSRHNVDGKLILTYERTEYSEYLEATRDNGRLVIKLIVLKGQ</sequence>
<keyword evidence="3" id="KW-1185">Reference proteome</keyword>
<name>A0A2G2YH46_CAPAN</name>
<accession>A0A2G2YH46</accession>
<dbReference type="InterPro" id="IPR046431">
    <property type="entry name" value="FAF_dom"/>
</dbReference>
<dbReference type="Proteomes" id="UP000222542">
    <property type="component" value="Unassembled WGS sequence"/>
</dbReference>
<gene>
    <name evidence="2" type="ORF">T459_28516</name>
</gene>
<dbReference type="AlphaFoldDB" id="A0A2G2YH46"/>
<evidence type="ECO:0000313" key="2">
    <source>
        <dbReference type="EMBL" id="PHT69029.1"/>
    </source>
</evidence>
<dbReference type="Gramene" id="PHT69029">
    <property type="protein sequence ID" value="PHT69029"/>
    <property type="gene ID" value="T459_28516"/>
</dbReference>
<dbReference type="EMBL" id="AYRZ02000011">
    <property type="protein sequence ID" value="PHT69029.1"/>
    <property type="molecule type" value="Genomic_DNA"/>
</dbReference>